<dbReference type="GO" id="GO:0031012">
    <property type="term" value="C:extracellular matrix"/>
    <property type="evidence" value="ECO:0007669"/>
    <property type="project" value="TreeGrafter"/>
</dbReference>
<dbReference type="GO" id="GO:0005615">
    <property type="term" value="C:extracellular space"/>
    <property type="evidence" value="ECO:0007669"/>
    <property type="project" value="TreeGrafter"/>
</dbReference>
<keyword evidence="4" id="KW-1185">Reference proteome</keyword>
<accession>A0A6J8D9V2</accession>
<dbReference type="EMBL" id="CACVKT020007008">
    <property type="protein sequence ID" value="CAC5404689.1"/>
    <property type="molecule type" value="Genomic_DNA"/>
</dbReference>
<feature type="signal peptide" evidence="2">
    <location>
        <begin position="1"/>
        <end position="18"/>
    </location>
</feature>
<organism evidence="3 4">
    <name type="scientific">Mytilus coruscus</name>
    <name type="common">Sea mussel</name>
    <dbReference type="NCBI Taxonomy" id="42192"/>
    <lineage>
        <taxon>Eukaryota</taxon>
        <taxon>Metazoa</taxon>
        <taxon>Spiralia</taxon>
        <taxon>Lophotrochozoa</taxon>
        <taxon>Mollusca</taxon>
        <taxon>Bivalvia</taxon>
        <taxon>Autobranchia</taxon>
        <taxon>Pteriomorphia</taxon>
        <taxon>Mytilida</taxon>
        <taxon>Mytiloidea</taxon>
        <taxon>Mytilidae</taxon>
        <taxon>Mytilinae</taxon>
        <taxon>Mytilus</taxon>
    </lineage>
</organism>
<reference evidence="3 4" key="1">
    <citation type="submission" date="2020-06" db="EMBL/GenBank/DDBJ databases">
        <authorList>
            <person name="Li R."/>
            <person name="Bekaert M."/>
        </authorList>
    </citation>
    <scope>NUCLEOTIDE SEQUENCE [LARGE SCALE GENOMIC DNA]</scope>
    <source>
        <strain evidence="4">wild</strain>
    </source>
</reference>
<keyword evidence="1 2" id="KW-0732">Signal</keyword>
<evidence type="ECO:0000313" key="3">
    <source>
        <dbReference type="EMBL" id="CAC5404689.1"/>
    </source>
</evidence>
<dbReference type="AlphaFoldDB" id="A0A6J8D9V2"/>
<name>A0A6J8D9V2_MYTCO</name>
<dbReference type="InterPro" id="IPR050328">
    <property type="entry name" value="Dev_Immune_Receptor"/>
</dbReference>
<dbReference type="PANTHER" id="PTHR24373">
    <property type="entry name" value="SLIT RELATED LEUCINE-RICH REPEAT NEURONAL PROTEIN"/>
    <property type="match status" value="1"/>
</dbReference>
<dbReference type="OrthoDB" id="6157324at2759"/>
<proteinExistence type="predicted"/>
<dbReference type="Pfam" id="PF13855">
    <property type="entry name" value="LRR_8"/>
    <property type="match status" value="1"/>
</dbReference>
<sequence length="283" mass="31598">MKFSSLLLAAFILHTGTTHDCVTINGTADCHNQNLTGIPQDLPIDIESLDLSENNLGVILNKSYARYGHLKKLELDNSKIHTVQPEGFNGLNSLENVSLAGNALNISTDGLFILTNIRNIINLDFSSNMDSSVKRGYLFYPDEVFQRLIKLRNLSIDLYGHPVFGPGFKYLKLNSIRFKSCCITALQNKPFVNLPDSVTELHLTECKFIENKHIEINLLFPFSKMSIFSFSGTTISLTKGLELLYPFRNKSLEILDLSHMVTAPIYDKQSPIPDAIILTAGTT</sequence>
<dbReference type="InterPro" id="IPR032675">
    <property type="entry name" value="LRR_dom_sf"/>
</dbReference>
<dbReference type="Gene3D" id="3.80.10.10">
    <property type="entry name" value="Ribonuclease Inhibitor"/>
    <property type="match status" value="1"/>
</dbReference>
<dbReference type="InterPro" id="IPR001611">
    <property type="entry name" value="Leu-rich_rpt"/>
</dbReference>
<feature type="chain" id="PRO_5026706026" description="LINGO" evidence="2">
    <location>
        <begin position="19"/>
        <end position="283"/>
    </location>
</feature>
<dbReference type="Proteomes" id="UP000507470">
    <property type="component" value="Unassembled WGS sequence"/>
</dbReference>
<gene>
    <name evidence="3" type="ORF">MCOR_38446</name>
</gene>
<protein>
    <recommendedName>
        <fullName evidence="5">LINGO</fullName>
    </recommendedName>
</protein>
<evidence type="ECO:0000313" key="4">
    <source>
        <dbReference type="Proteomes" id="UP000507470"/>
    </source>
</evidence>
<evidence type="ECO:0000256" key="2">
    <source>
        <dbReference type="SAM" id="SignalP"/>
    </source>
</evidence>
<evidence type="ECO:0008006" key="5">
    <source>
        <dbReference type="Google" id="ProtNLM"/>
    </source>
</evidence>
<evidence type="ECO:0000256" key="1">
    <source>
        <dbReference type="ARBA" id="ARBA00022729"/>
    </source>
</evidence>
<dbReference type="SUPFAM" id="SSF52058">
    <property type="entry name" value="L domain-like"/>
    <property type="match status" value="1"/>
</dbReference>
<dbReference type="PANTHER" id="PTHR24373:SF397">
    <property type="entry name" value="IG-LIKE DOMAIN-CONTAINING PROTEIN"/>
    <property type="match status" value="1"/>
</dbReference>